<dbReference type="GeneID" id="106067194"/>
<feature type="region of interest" description="Disordered" evidence="1">
    <location>
        <begin position="1"/>
        <end position="30"/>
    </location>
</feature>
<dbReference type="OrthoDB" id="6122799at2759"/>
<protein>
    <submittedName>
        <fullName evidence="3">Uncharacterized protein LOC106067194</fullName>
    </submittedName>
</protein>
<feature type="compositionally biased region" description="Polar residues" evidence="1">
    <location>
        <begin position="15"/>
        <end position="25"/>
    </location>
</feature>
<sequence>MGEEKHEPPREVANKMSSHDSSPTEATELPSLATIDTSSTNNINMKQYVSVKQSLPKTRLTSTILYENTSHDRHLELKLASLEHRRERTLEAFEISRRAFIKQQAKKRRKWMREDEIKLSSLNLPSLSPAVVERRPSVEVVYHCILNNPETETKQLKRKPVLPMLKMRKERTEIVSHHEKTFLTRLPSYVEIDYKVQNKFDSYRGKDFLNHGYPCKDERFVRLHTLLQPRPRKKRLWEIF</sequence>
<dbReference type="RefSeq" id="XP_055874878.1">
    <property type="nucleotide sequence ID" value="XM_056018903.1"/>
</dbReference>
<proteinExistence type="predicted"/>
<evidence type="ECO:0000313" key="3">
    <source>
        <dbReference type="RefSeq" id="XP_055874878.1"/>
    </source>
</evidence>
<dbReference type="AlphaFoldDB" id="A0A9W2ZIU2"/>
<keyword evidence="2" id="KW-1185">Reference proteome</keyword>
<name>A0A9W2ZIU2_BIOGL</name>
<gene>
    <name evidence="3" type="primary">LOC106067194</name>
</gene>
<evidence type="ECO:0000256" key="1">
    <source>
        <dbReference type="SAM" id="MobiDB-lite"/>
    </source>
</evidence>
<dbReference type="Proteomes" id="UP001165740">
    <property type="component" value="Chromosome 2"/>
</dbReference>
<dbReference type="OMA" id="ANKMSSH"/>
<reference evidence="3" key="1">
    <citation type="submission" date="2025-08" db="UniProtKB">
        <authorList>
            <consortium name="RefSeq"/>
        </authorList>
    </citation>
    <scope>IDENTIFICATION</scope>
</reference>
<organism evidence="2 3">
    <name type="scientific">Biomphalaria glabrata</name>
    <name type="common">Bloodfluke planorb</name>
    <name type="synonym">Freshwater snail</name>
    <dbReference type="NCBI Taxonomy" id="6526"/>
    <lineage>
        <taxon>Eukaryota</taxon>
        <taxon>Metazoa</taxon>
        <taxon>Spiralia</taxon>
        <taxon>Lophotrochozoa</taxon>
        <taxon>Mollusca</taxon>
        <taxon>Gastropoda</taxon>
        <taxon>Heterobranchia</taxon>
        <taxon>Euthyneura</taxon>
        <taxon>Panpulmonata</taxon>
        <taxon>Hygrophila</taxon>
        <taxon>Lymnaeoidea</taxon>
        <taxon>Planorbidae</taxon>
        <taxon>Biomphalaria</taxon>
    </lineage>
</organism>
<feature type="compositionally biased region" description="Basic and acidic residues" evidence="1">
    <location>
        <begin position="1"/>
        <end position="13"/>
    </location>
</feature>
<evidence type="ECO:0000313" key="2">
    <source>
        <dbReference type="Proteomes" id="UP001165740"/>
    </source>
</evidence>
<accession>A0A9W2ZIU2</accession>